<comment type="caution">
    <text evidence="9">The sequence shown here is derived from an EMBL/GenBank/DDBJ whole genome shotgun (WGS) entry which is preliminary data.</text>
</comment>
<keyword evidence="7" id="KW-0998">Cell outer membrane</keyword>
<evidence type="ECO:0000256" key="2">
    <source>
        <dbReference type="ARBA" id="ARBA00008163"/>
    </source>
</evidence>
<dbReference type="PANTHER" id="PTHR35093">
    <property type="entry name" value="OUTER MEMBRANE PROTEIN NMB0088-RELATED"/>
    <property type="match status" value="1"/>
</dbReference>
<reference evidence="10" key="1">
    <citation type="journal article" date="2019" name="Int. J. Syst. Evol. Microbiol.">
        <title>The Global Catalogue of Microorganisms (GCM) 10K type strain sequencing project: providing services to taxonomists for standard genome sequencing and annotation.</title>
        <authorList>
            <consortium name="The Broad Institute Genomics Platform"/>
            <consortium name="The Broad Institute Genome Sequencing Center for Infectious Disease"/>
            <person name="Wu L."/>
            <person name="Ma J."/>
        </authorList>
    </citation>
    <scope>NUCLEOTIDE SEQUENCE [LARGE SCALE GENOMIC DNA]</scope>
    <source>
        <strain evidence="10">CCUG 54939</strain>
    </source>
</reference>
<dbReference type="EMBL" id="JBHSAF010000014">
    <property type="protein sequence ID" value="MFC3913794.1"/>
    <property type="molecule type" value="Genomic_DNA"/>
</dbReference>
<keyword evidence="6" id="KW-0472">Membrane</keyword>
<feature type="signal peptide" evidence="8">
    <location>
        <begin position="1"/>
        <end position="24"/>
    </location>
</feature>
<dbReference type="Proteomes" id="UP001595692">
    <property type="component" value="Unassembled WGS sequence"/>
</dbReference>
<evidence type="ECO:0000313" key="10">
    <source>
        <dbReference type="Proteomes" id="UP001595692"/>
    </source>
</evidence>
<dbReference type="Gene3D" id="2.40.160.60">
    <property type="entry name" value="Outer membrane protein transport protein (OMPP1/FadL/TodX)"/>
    <property type="match status" value="1"/>
</dbReference>
<evidence type="ECO:0000256" key="5">
    <source>
        <dbReference type="ARBA" id="ARBA00022729"/>
    </source>
</evidence>
<dbReference type="InterPro" id="IPR005017">
    <property type="entry name" value="OMPP1/FadL/TodX"/>
</dbReference>
<sequence>MKMTRISLALCSAMVALSYNQAYASAFNLNEHSATGLGRAFAGEGAIADNAAVLARNPAAMTRFDSMAVSVAATYVKPNIDIKGRDNLTIPTGSGAATLPSSSLDANDIAPSAVVPASYFIQPLNDKWSWGLALFTNYGLSTKFDENYAAGIIGGETELTTFNINPNFAYKINDQWSFGAGINAIYADATLIRRAGAVSMLNPQLQASTPLVNLSGDTWDWGWNTGVLFELNEDHRWGLSYRSGTTLTFKGDFTGTSSGYQQVPGALDLELPALAEFSGYDRLSEQFAVHYSVQWTGWDVFKELKATSSQCNNGVCFQKDQDFSDSWRYAIGGTYYVNPEWTLRAGFALDRQAAHDVISIPDTERMWYSLGASYQVNRNWSIDLGLAYLDGKDVNIDEPLTVPGVGTLTVPYTSSASAFLSAAQVNYLF</sequence>
<protein>
    <submittedName>
        <fullName evidence="9">Outer membrane protein transport protein</fullName>
    </submittedName>
</protein>
<dbReference type="SUPFAM" id="SSF56935">
    <property type="entry name" value="Porins"/>
    <property type="match status" value="1"/>
</dbReference>
<evidence type="ECO:0000256" key="1">
    <source>
        <dbReference type="ARBA" id="ARBA00004571"/>
    </source>
</evidence>
<keyword evidence="4" id="KW-0812">Transmembrane</keyword>
<evidence type="ECO:0000256" key="8">
    <source>
        <dbReference type="SAM" id="SignalP"/>
    </source>
</evidence>
<keyword evidence="10" id="KW-1185">Reference proteome</keyword>
<comment type="similarity">
    <text evidence="2">Belongs to the OmpP1/FadL family.</text>
</comment>
<evidence type="ECO:0000256" key="4">
    <source>
        <dbReference type="ARBA" id="ARBA00022692"/>
    </source>
</evidence>
<feature type="chain" id="PRO_5046556152" evidence="8">
    <location>
        <begin position="25"/>
        <end position="429"/>
    </location>
</feature>
<evidence type="ECO:0000256" key="6">
    <source>
        <dbReference type="ARBA" id="ARBA00023136"/>
    </source>
</evidence>
<accession>A0ABV8CP69</accession>
<dbReference type="PANTHER" id="PTHR35093:SF8">
    <property type="entry name" value="OUTER MEMBRANE PROTEIN NMB0088-RELATED"/>
    <property type="match status" value="1"/>
</dbReference>
<evidence type="ECO:0000256" key="3">
    <source>
        <dbReference type="ARBA" id="ARBA00022452"/>
    </source>
</evidence>
<keyword evidence="3" id="KW-1134">Transmembrane beta strand</keyword>
<comment type="subcellular location">
    <subcellularLocation>
        <location evidence="1">Cell outer membrane</location>
        <topology evidence="1">Multi-pass membrane protein</topology>
    </subcellularLocation>
</comment>
<name>A0ABV8CP69_9GAMM</name>
<dbReference type="Pfam" id="PF03349">
    <property type="entry name" value="Toluene_X"/>
    <property type="match status" value="1"/>
</dbReference>
<evidence type="ECO:0000256" key="7">
    <source>
        <dbReference type="ARBA" id="ARBA00023237"/>
    </source>
</evidence>
<evidence type="ECO:0000313" key="9">
    <source>
        <dbReference type="EMBL" id="MFC3913794.1"/>
    </source>
</evidence>
<keyword evidence="5 8" id="KW-0732">Signal</keyword>
<organism evidence="9 10">
    <name type="scientific">Pseudaeromonas sharmana</name>
    <dbReference type="NCBI Taxonomy" id="328412"/>
    <lineage>
        <taxon>Bacteria</taxon>
        <taxon>Pseudomonadati</taxon>
        <taxon>Pseudomonadota</taxon>
        <taxon>Gammaproteobacteria</taxon>
        <taxon>Aeromonadales</taxon>
        <taxon>Aeromonadaceae</taxon>
        <taxon>Pseudaeromonas</taxon>
    </lineage>
</organism>
<proteinExistence type="inferred from homology"/>
<gene>
    <name evidence="9" type="ORF">ACFOSS_09995</name>
</gene>
<dbReference type="RefSeq" id="WP_377152202.1">
    <property type="nucleotide sequence ID" value="NZ_JBHSAF010000014.1"/>
</dbReference>